<comment type="caution">
    <text evidence="5">The sequence shown here is derived from an EMBL/GenBank/DDBJ whole genome shotgun (WGS) entry which is preliminary data.</text>
</comment>
<evidence type="ECO:0000256" key="2">
    <source>
        <dbReference type="SAM" id="MobiDB-lite"/>
    </source>
</evidence>
<organism evidence="5 6">
    <name type="scientific">Candidatus Bacteroides avicola</name>
    <dbReference type="NCBI Taxonomy" id="2838468"/>
    <lineage>
        <taxon>Bacteria</taxon>
        <taxon>Pseudomonadati</taxon>
        <taxon>Bacteroidota</taxon>
        <taxon>Bacteroidia</taxon>
        <taxon>Bacteroidales</taxon>
        <taxon>Bacteroidaceae</taxon>
        <taxon>Bacteroides</taxon>
    </lineage>
</organism>
<dbReference type="EMBL" id="DWZI01000038">
    <property type="protein sequence ID" value="HJA85996.1"/>
    <property type="molecule type" value="Genomic_DNA"/>
</dbReference>
<protein>
    <submittedName>
        <fullName evidence="5">Conjugative transposon protein TraM</fullName>
    </submittedName>
</protein>
<proteinExistence type="predicted"/>
<feature type="transmembrane region" description="Helical" evidence="3">
    <location>
        <begin position="12"/>
        <end position="32"/>
    </location>
</feature>
<keyword evidence="3" id="KW-0812">Transmembrane</keyword>
<keyword evidence="3" id="KW-1133">Transmembrane helix</keyword>
<evidence type="ECO:0000313" key="5">
    <source>
        <dbReference type="EMBL" id="HJA85996.1"/>
    </source>
</evidence>
<reference evidence="5" key="1">
    <citation type="journal article" date="2021" name="PeerJ">
        <title>Extensive microbial diversity within the chicken gut microbiome revealed by metagenomics and culture.</title>
        <authorList>
            <person name="Gilroy R."/>
            <person name="Ravi A."/>
            <person name="Getino M."/>
            <person name="Pursley I."/>
            <person name="Horton D.L."/>
            <person name="Alikhan N.F."/>
            <person name="Baker D."/>
            <person name="Gharbi K."/>
            <person name="Hall N."/>
            <person name="Watson M."/>
            <person name="Adriaenssens E.M."/>
            <person name="Foster-Nyarko E."/>
            <person name="Jarju S."/>
            <person name="Secka A."/>
            <person name="Antonio M."/>
            <person name="Oren A."/>
            <person name="Chaudhuri R.R."/>
            <person name="La Ragione R."/>
            <person name="Hildebrand F."/>
            <person name="Pallen M.J."/>
        </authorList>
    </citation>
    <scope>NUCLEOTIDE SEQUENCE</scope>
    <source>
        <strain evidence="5">ChiHjej12B11-9795</strain>
    </source>
</reference>
<gene>
    <name evidence="5" type="primary">traM</name>
    <name evidence="5" type="ORF">H9950_07390</name>
</gene>
<feature type="domain" description="Conjugative transposon TraM C-terminal" evidence="4">
    <location>
        <begin position="234"/>
        <end position="381"/>
    </location>
</feature>
<reference evidence="5" key="2">
    <citation type="submission" date="2021-04" db="EMBL/GenBank/DDBJ databases">
        <authorList>
            <person name="Gilroy R."/>
        </authorList>
    </citation>
    <scope>NUCLEOTIDE SEQUENCE</scope>
    <source>
        <strain evidence="5">ChiHjej12B11-9795</strain>
    </source>
</reference>
<name>A0A9D2KUA4_9BACE</name>
<evidence type="ECO:0000256" key="1">
    <source>
        <dbReference type="SAM" id="Coils"/>
    </source>
</evidence>
<evidence type="ECO:0000259" key="4">
    <source>
        <dbReference type="Pfam" id="PF12508"/>
    </source>
</evidence>
<evidence type="ECO:0000313" key="6">
    <source>
        <dbReference type="Proteomes" id="UP000823862"/>
    </source>
</evidence>
<keyword evidence="3" id="KW-0472">Membrane</keyword>
<accession>A0A9D2KUA4</accession>
<keyword evidence="1" id="KW-0175">Coiled coil</keyword>
<sequence length="425" mass="48311">MNMKDLLKDKNKLLMVIPILLGILFIYVFFLHGSGQETQESSDNRTAETLLEPESRVAEKAANKMEAYKQDEREKQEQARLQEASRVRGSDFYFEMQNREEKYDEATLERIRRMHKDPYSEVMEGYGGGKDGRFSRQLEAQLNGLEDEEALNEIIRKAKKNARIRKDLAESSAYREKMYERISGYDKEEQASASQPVSSDTMNNRVQHAPIYLAGNGKRMRRQRSALPKSSNLIKACIHGDQTIVTGSTVRMRLLEDVHVSGMKIPANTLFYGTATLGASRLDIVINNLKVGNSINPVSFLVFDNDAMEGLNLPNNMKATAAKRMEQGLVQNIDMPLSSIGTMTSEVTSAINATTQIAKQILNMSLSQTKVHLKSNYIMYIQEESEESKLKREAVQQELQKLYSQLEQEKEKKKSHPLKTLIDKL</sequence>
<dbReference type="Proteomes" id="UP000823862">
    <property type="component" value="Unassembled WGS sequence"/>
</dbReference>
<evidence type="ECO:0000256" key="3">
    <source>
        <dbReference type="SAM" id="Phobius"/>
    </source>
</evidence>
<dbReference type="InterPro" id="IPR055407">
    <property type="entry name" value="TraM_C"/>
</dbReference>
<feature type="region of interest" description="Disordered" evidence="2">
    <location>
        <begin position="63"/>
        <end position="83"/>
    </location>
</feature>
<dbReference type="Pfam" id="PF12508">
    <property type="entry name" value="Transposon_TraM"/>
    <property type="match status" value="1"/>
</dbReference>
<dbReference type="AlphaFoldDB" id="A0A9D2KUA4"/>
<feature type="coiled-coil region" evidence="1">
    <location>
        <begin position="385"/>
        <end position="416"/>
    </location>
</feature>